<proteinExistence type="inferred from homology"/>
<dbReference type="PROSITE" id="PS51826">
    <property type="entry name" value="PSBD"/>
    <property type="match status" value="1"/>
</dbReference>
<feature type="domain" description="Lipoyl-binding" evidence="11">
    <location>
        <begin position="4"/>
        <end position="77"/>
    </location>
</feature>
<dbReference type="CDD" id="cd06849">
    <property type="entry name" value="lipoyl_domain"/>
    <property type="match status" value="1"/>
</dbReference>
<evidence type="ECO:0000256" key="7">
    <source>
        <dbReference type="ARBA" id="ARBA00025211"/>
    </source>
</evidence>
<dbReference type="InterPro" id="IPR011053">
    <property type="entry name" value="Single_hybrid_motif"/>
</dbReference>
<dbReference type="InterPro" id="IPR050743">
    <property type="entry name" value="2-oxoacid_DH_E2_comp"/>
</dbReference>
<dbReference type="InterPro" id="IPR004167">
    <property type="entry name" value="PSBD"/>
</dbReference>
<keyword evidence="4 9" id="KW-0808">Transferase</keyword>
<dbReference type="GO" id="GO:0005737">
    <property type="term" value="C:cytoplasm"/>
    <property type="evidence" value="ECO:0007669"/>
    <property type="project" value="TreeGrafter"/>
</dbReference>
<dbReference type="GO" id="GO:0004742">
    <property type="term" value="F:dihydrolipoyllysine-residue acetyltransferase activity"/>
    <property type="evidence" value="ECO:0007669"/>
    <property type="project" value="UniProtKB-EC"/>
</dbReference>
<organism evidence="13 14">
    <name type="scientific">Nitrospira tepida</name>
    <dbReference type="NCBI Taxonomy" id="2973512"/>
    <lineage>
        <taxon>Bacteria</taxon>
        <taxon>Pseudomonadati</taxon>
        <taxon>Nitrospirota</taxon>
        <taxon>Nitrospiria</taxon>
        <taxon>Nitrospirales</taxon>
        <taxon>Nitrospiraceae</taxon>
        <taxon>Nitrospira</taxon>
    </lineage>
</organism>
<dbReference type="GO" id="GO:0006086">
    <property type="term" value="P:pyruvate decarboxylation to acetyl-CoA"/>
    <property type="evidence" value="ECO:0007669"/>
    <property type="project" value="TreeGrafter"/>
</dbReference>
<dbReference type="PROSITE" id="PS50968">
    <property type="entry name" value="BIOTINYL_LIPOYL"/>
    <property type="match status" value="1"/>
</dbReference>
<evidence type="ECO:0000259" key="11">
    <source>
        <dbReference type="PROSITE" id="PS50968"/>
    </source>
</evidence>
<dbReference type="SUPFAM" id="SSF51230">
    <property type="entry name" value="Single hybrid motif"/>
    <property type="match status" value="1"/>
</dbReference>
<evidence type="ECO:0000256" key="1">
    <source>
        <dbReference type="ARBA" id="ARBA00001938"/>
    </source>
</evidence>
<dbReference type="SUPFAM" id="SSF52777">
    <property type="entry name" value="CoA-dependent acyltransferases"/>
    <property type="match status" value="1"/>
</dbReference>
<dbReference type="InterPro" id="IPR000089">
    <property type="entry name" value="Biotin_lipoyl"/>
</dbReference>
<keyword evidence="14" id="KW-1185">Reference proteome</keyword>
<evidence type="ECO:0000256" key="4">
    <source>
        <dbReference type="ARBA" id="ARBA00022679"/>
    </source>
</evidence>
<dbReference type="GO" id="GO:0031405">
    <property type="term" value="F:lipoic acid binding"/>
    <property type="evidence" value="ECO:0007669"/>
    <property type="project" value="TreeGrafter"/>
</dbReference>
<comment type="function">
    <text evidence="7">The pyruvate dehydrogenase complex catalyzes the overall conversion of pyruvate to acetyl-CoA and CO(2). It contains multiple copies of three enzymatic components: pyruvate dehydrogenase (E1), dihydrolipoamide acetyltransferase (E2) and lipoamide dehydrogenase (E3).</text>
</comment>
<evidence type="ECO:0000256" key="5">
    <source>
        <dbReference type="ARBA" id="ARBA00022823"/>
    </source>
</evidence>
<gene>
    <name evidence="13" type="ORF">DNFV4_04266</name>
</gene>
<comment type="cofactor">
    <cofactor evidence="1 9">
        <name>(R)-lipoate</name>
        <dbReference type="ChEBI" id="CHEBI:83088"/>
    </cofactor>
</comment>
<dbReference type="InterPro" id="IPR023213">
    <property type="entry name" value="CAT-like_dom_sf"/>
</dbReference>
<evidence type="ECO:0000256" key="2">
    <source>
        <dbReference type="ARBA" id="ARBA00007317"/>
    </source>
</evidence>
<name>A0AA86N349_9BACT</name>
<feature type="domain" description="Peripheral subunit-binding (PSBD)" evidence="12">
    <location>
        <begin position="163"/>
        <end position="200"/>
    </location>
</feature>
<dbReference type="RefSeq" id="WP_289271250.1">
    <property type="nucleotide sequence ID" value="NZ_OX365700.1"/>
</dbReference>
<dbReference type="Gene3D" id="2.40.50.100">
    <property type="match status" value="1"/>
</dbReference>
<evidence type="ECO:0000256" key="6">
    <source>
        <dbReference type="ARBA" id="ARBA00023315"/>
    </source>
</evidence>
<dbReference type="FunFam" id="3.30.559.10:FF:000007">
    <property type="entry name" value="Dihydrolipoamide acetyltransferase component of pyruvate dehydrogenase complex"/>
    <property type="match status" value="1"/>
</dbReference>
<dbReference type="AlphaFoldDB" id="A0AA86N349"/>
<feature type="compositionally biased region" description="Basic and acidic residues" evidence="10">
    <location>
        <begin position="200"/>
        <end position="223"/>
    </location>
</feature>
<evidence type="ECO:0000313" key="14">
    <source>
        <dbReference type="Proteomes" id="UP001179121"/>
    </source>
</evidence>
<dbReference type="PANTHER" id="PTHR43178">
    <property type="entry name" value="DIHYDROLIPOAMIDE ACETYLTRANSFERASE COMPONENT OF PYRUVATE DEHYDROGENASE COMPLEX"/>
    <property type="match status" value="1"/>
</dbReference>
<sequence>MAKLWTFQDPGEGIHEAEVLKLLVARGDRVREGQEVLTVETDKASFDLSCPYTGVVEEIAVKEGDRINVGDPLMRIAEEGIATAGAPGAPTKPAKEARQTKPAESAKPATKTKQEPEAEKTGAQSEAEPTDMQPDEHAQEEEPASGSRKEATSAGAAQQGPVLASPATRRVARELKVDLRLVPPSGEGGRVLTDDVRAFAEGQPKDRKTPAAARGERAGKAAGDRQVAPIERPVLPDFGQWGEIERVPLRSVRRETAKRMALSWSQIPHVTHNDVADITELEAFRQRHVKVIEAKGGKLTLTVLVMKAVVAALHEFPRFNASLDPEKEELILKRYYHLGIALDSERGLLVPVIHDVDRKSLTDLAVELFQLAERVRKGDVKREDVSGGTFTITNPGPMGGTTFTPIINYPEVAILGLGRARLQPVVRGTVEQPEIVPRLLLPISFGFDHRINDGADAARFVNKVIHTLTNLEAYTLAI</sequence>
<keyword evidence="5 9" id="KW-0450">Lipoyl</keyword>
<evidence type="ECO:0000256" key="9">
    <source>
        <dbReference type="RuleBase" id="RU003423"/>
    </source>
</evidence>
<feature type="region of interest" description="Disordered" evidence="10">
    <location>
        <begin position="82"/>
        <end position="169"/>
    </location>
</feature>
<dbReference type="InterPro" id="IPR001078">
    <property type="entry name" value="2-oxoacid_DH_actylTfrase"/>
</dbReference>
<dbReference type="Gene3D" id="3.30.559.10">
    <property type="entry name" value="Chloramphenicol acetyltransferase-like domain"/>
    <property type="match status" value="1"/>
</dbReference>
<comment type="subunit">
    <text evidence="3">Forms a 24-polypeptide structural core with octahedral symmetry.</text>
</comment>
<evidence type="ECO:0000256" key="10">
    <source>
        <dbReference type="SAM" id="MobiDB-lite"/>
    </source>
</evidence>
<feature type="compositionally biased region" description="Low complexity" evidence="10">
    <location>
        <begin position="82"/>
        <end position="92"/>
    </location>
</feature>
<dbReference type="EMBL" id="OX365700">
    <property type="protein sequence ID" value="CAI4033824.1"/>
    <property type="molecule type" value="Genomic_DNA"/>
</dbReference>
<dbReference type="Pfam" id="PF00198">
    <property type="entry name" value="2-oxoacid_dh"/>
    <property type="match status" value="1"/>
</dbReference>
<comment type="similarity">
    <text evidence="2 9">Belongs to the 2-oxoacid dehydrogenase family.</text>
</comment>
<evidence type="ECO:0000313" key="13">
    <source>
        <dbReference type="EMBL" id="CAI4033824.1"/>
    </source>
</evidence>
<dbReference type="SUPFAM" id="SSF47005">
    <property type="entry name" value="Peripheral subunit-binding domain of 2-oxo acid dehydrogenase complex"/>
    <property type="match status" value="1"/>
</dbReference>
<dbReference type="Pfam" id="PF00364">
    <property type="entry name" value="Biotin_lipoyl"/>
    <property type="match status" value="1"/>
</dbReference>
<evidence type="ECO:0000256" key="8">
    <source>
        <dbReference type="ARBA" id="ARBA00048370"/>
    </source>
</evidence>
<dbReference type="EC" id="2.3.1.-" evidence="9"/>
<protein>
    <recommendedName>
        <fullName evidence="9">Dihydrolipoamide acetyltransferase component of pyruvate dehydrogenase complex</fullName>
        <ecNumber evidence="9">2.3.1.-</ecNumber>
    </recommendedName>
</protein>
<accession>A0AA86N349</accession>
<dbReference type="InterPro" id="IPR003016">
    <property type="entry name" value="2-oxoA_DH_lipoyl-BS"/>
</dbReference>
<dbReference type="KEGG" id="nti:DNFV4_04266"/>
<dbReference type="Gene3D" id="4.10.320.10">
    <property type="entry name" value="E3-binding domain"/>
    <property type="match status" value="1"/>
</dbReference>
<dbReference type="PROSITE" id="PS00189">
    <property type="entry name" value="LIPOYL"/>
    <property type="match status" value="1"/>
</dbReference>
<keyword evidence="13" id="KW-0670">Pyruvate</keyword>
<evidence type="ECO:0000256" key="3">
    <source>
        <dbReference type="ARBA" id="ARBA00011484"/>
    </source>
</evidence>
<dbReference type="PANTHER" id="PTHR43178:SF2">
    <property type="entry name" value="DIHYDROLIPOYLLYSINE-RESIDUE ACETYLTRANSFERASE COMPONENT OF PYRUVATE DEHYDROGENASE COMPLEX"/>
    <property type="match status" value="1"/>
</dbReference>
<feature type="region of interest" description="Disordered" evidence="10">
    <location>
        <begin position="200"/>
        <end position="225"/>
    </location>
</feature>
<dbReference type="Proteomes" id="UP001179121">
    <property type="component" value="Chromosome"/>
</dbReference>
<dbReference type="InterPro" id="IPR036625">
    <property type="entry name" value="E3-bd_dom_sf"/>
</dbReference>
<dbReference type="Pfam" id="PF02817">
    <property type="entry name" value="E3_binding"/>
    <property type="match status" value="1"/>
</dbReference>
<evidence type="ECO:0000259" key="12">
    <source>
        <dbReference type="PROSITE" id="PS51826"/>
    </source>
</evidence>
<comment type="catalytic activity">
    <reaction evidence="8">
        <text>N(6)-[(R)-dihydrolipoyl]-L-lysyl-[protein] + acetyl-CoA = N(6)-[(R)-S(8)-acetyldihydrolipoyl]-L-lysyl-[protein] + CoA</text>
        <dbReference type="Rhea" id="RHEA:17017"/>
        <dbReference type="Rhea" id="RHEA-COMP:10475"/>
        <dbReference type="Rhea" id="RHEA-COMP:10478"/>
        <dbReference type="ChEBI" id="CHEBI:57287"/>
        <dbReference type="ChEBI" id="CHEBI:57288"/>
        <dbReference type="ChEBI" id="CHEBI:83100"/>
        <dbReference type="ChEBI" id="CHEBI:83111"/>
        <dbReference type="EC" id="2.3.1.12"/>
    </reaction>
</comment>
<reference evidence="13" key="1">
    <citation type="submission" date="2022-10" db="EMBL/GenBank/DDBJ databases">
        <authorList>
            <person name="Koch H."/>
        </authorList>
    </citation>
    <scope>NUCLEOTIDE SEQUENCE</scope>
    <source>
        <strain evidence="13">DNF</strain>
    </source>
</reference>
<keyword evidence="6 9" id="KW-0012">Acyltransferase</keyword>